<organism evidence="1">
    <name type="scientific">termite gut metagenome</name>
    <dbReference type="NCBI Taxonomy" id="433724"/>
    <lineage>
        <taxon>unclassified sequences</taxon>
        <taxon>metagenomes</taxon>
        <taxon>organismal metagenomes</taxon>
    </lineage>
</organism>
<name>A0A5J4Q130_9ZZZZ</name>
<evidence type="ECO:0000313" key="1">
    <source>
        <dbReference type="EMBL" id="KAA6314564.1"/>
    </source>
</evidence>
<sequence>RWGEKVKGKYFTGYAARKNHKKYKFSHEEVINKYRNRIMFFNDIERVFSRAMGDFAYLFRTGSYEEVKEIIDYIQKETE</sequence>
<proteinExistence type="predicted"/>
<feature type="non-terminal residue" evidence="1">
    <location>
        <position position="1"/>
    </location>
</feature>
<accession>A0A5J4Q130</accession>
<comment type="caution">
    <text evidence="1">The sequence shown here is derived from an EMBL/GenBank/DDBJ whole genome shotgun (WGS) entry which is preliminary data.</text>
</comment>
<reference evidence="1" key="1">
    <citation type="submission" date="2019-03" db="EMBL/GenBank/DDBJ databases">
        <title>Single cell metagenomics reveals metabolic interactions within the superorganism composed of flagellate Streblomastix strix and complex community of Bacteroidetes bacteria on its surface.</title>
        <authorList>
            <person name="Treitli S.C."/>
            <person name="Kolisko M."/>
            <person name="Husnik F."/>
            <person name="Keeling P."/>
            <person name="Hampl V."/>
        </authorList>
    </citation>
    <scope>NUCLEOTIDE SEQUENCE</scope>
    <source>
        <strain evidence="1">STM</strain>
    </source>
</reference>
<dbReference type="AlphaFoldDB" id="A0A5J4Q130"/>
<gene>
    <name evidence="1" type="ORF">EZS27_034839</name>
</gene>
<protein>
    <submittedName>
        <fullName evidence="1">Uncharacterized protein</fullName>
    </submittedName>
</protein>
<dbReference type="EMBL" id="SNRY01005595">
    <property type="protein sequence ID" value="KAA6314564.1"/>
    <property type="molecule type" value="Genomic_DNA"/>
</dbReference>